<evidence type="ECO:0000256" key="1">
    <source>
        <dbReference type="SAM" id="Phobius"/>
    </source>
</evidence>
<feature type="transmembrane region" description="Helical" evidence="1">
    <location>
        <begin position="55"/>
        <end position="77"/>
    </location>
</feature>
<keyword evidence="3" id="KW-1185">Reference proteome</keyword>
<sequence length="79" mass="9132">MKNRILSMSLSFKWTTRKFKIPYITVKPISLNQGIARHKFVVGSKCCKISWSNTFLAAIMTLYYYLFIISIVSFSSAQI</sequence>
<keyword evidence="1" id="KW-0812">Transmembrane</keyword>
<keyword evidence="1" id="KW-1133">Transmembrane helix</keyword>
<organism evidence="2 3">
    <name type="scientific">Brachionus plicatilis</name>
    <name type="common">Marine rotifer</name>
    <name type="synonym">Brachionus muelleri</name>
    <dbReference type="NCBI Taxonomy" id="10195"/>
    <lineage>
        <taxon>Eukaryota</taxon>
        <taxon>Metazoa</taxon>
        <taxon>Spiralia</taxon>
        <taxon>Gnathifera</taxon>
        <taxon>Rotifera</taxon>
        <taxon>Eurotatoria</taxon>
        <taxon>Monogononta</taxon>
        <taxon>Pseudotrocha</taxon>
        <taxon>Ploima</taxon>
        <taxon>Brachionidae</taxon>
        <taxon>Brachionus</taxon>
    </lineage>
</organism>
<dbReference type="EMBL" id="REGN01003260">
    <property type="protein sequence ID" value="RNA23574.1"/>
    <property type="molecule type" value="Genomic_DNA"/>
</dbReference>
<evidence type="ECO:0000313" key="3">
    <source>
        <dbReference type="Proteomes" id="UP000276133"/>
    </source>
</evidence>
<protein>
    <submittedName>
        <fullName evidence="2">Uncharacterized protein</fullName>
    </submittedName>
</protein>
<reference evidence="2 3" key="1">
    <citation type="journal article" date="2018" name="Sci. Rep.">
        <title>Genomic signatures of local adaptation to the degree of environmental predictability in rotifers.</title>
        <authorList>
            <person name="Franch-Gras L."/>
            <person name="Hahn C."/>
            <person name="Garcia-Roger E.M."/>
            <person name="Carmona M.J."/>
            <person name="Serra M."/>
            <person name="Gomez A."/>
        </authorList>
    </citation>
    <scope>NUCLEOTIDE SEQUENCE [LARGE SCALE GENOMIC DNA]</scope>
    <source>
        <strain evidence="2">HYR1</strain>
    </source>
</reference>
<proteinExistence type="predicted"/>
<name>A0A3M7RJB7_BRAPC</name>
<gene>
    <name evidence="2" type="ORF">BpHYR1_035121</name>
</gene>
<dbReference type="Proteomes" id="UP000276133">
    <property type="component" value="Unassembled WGS sequence"/>
</dbReference>
<dbReference type="AlphaFoldDB" id="A0A3M7RJB7"/>
<accession>A0A3M7RJB7</accession>
<evidence type="ECO:0000313" key="2">
    <source>
        <dbReference type="EMBL" id="RNA23574.1"/>
    </source>
</evidence>
<comment type="caution">
    <text evidence="2">The sequence shown here is derived from an EMBL/GenBank/DDBJ whole genome shotgun (WGS) entry which is preliminary data.</text>
</comment>
<keyword evidence="1" id="KW-0472">Membrane</keyword>